<protein>
    <recommendedName>
        <fullName evidence="4">Putative HNH nuclease YajD</fullName>
    </recommendedName>
</protein>
<dbReference type="PANTHER" id="PTHR41286">
    <property type="entry name" value="HNH NUCLEASE YAJD-RELATED"/>
    <property type="match status" value="1"/>
</dbReference>
<dbReference type="CDD" id="cd00085">
    <property type="entry name" value="HNHc"/>
    <property type="match status" value="1"/>
</dbReference>
<dbReference type="GO" id="GO:0005829">
    <property type="term" value="C:cytosol"/>
    <property type="evidence" value="ECO:0007669"/>
    <property type="project" value="TreeGrafter"/>
</dbReference>
<dbReference type="Pfam" id="PF01844">
    <property type="entry name" value="HNH"/>
    <property type="match status" value="1"/>
</dbReference>
<evidence type="ECO:0000256" key="3">
    <source>
        <dbReference type="ARBA" id="ARBA00038412"/>
    </source>
</evidence>
<gene>
    <name evidence="6" type="ORF">SAMN04488525_11316</name>
</gene>
<dbReference type="SMART" id="SM00507">
    <property type="entry name" value="HNHc"/>
    <property type="match status" value="1"/>
</dbReference>
<dbReference type="GO" id="GO:0004519">
    <property type="term" value="F:endonuclease activity"/>
    <property type="evidence" value="ECO:0007669"/>
    <property type="project" value="UniProtKB-KW"/>
</dbReference>
<dbReference type="Proteomes" id="UP000199042">
    <property type="component" value="Unassembled WGS sequence"/>
</dbReference>
<dbReference type="AlphaFoldDB" id="A0AB38A3X1"/>
<dbReference type="InterPro" id="IPR003615">
    <property type="entry name" value="HNH_nuc"/>
</dbReference>
<evidence type="ECO:0000256" key="1">
    <source>
        <dbReference type="ARBA" id="ARBA00022722"/>
    </source>
</evidence>
<dbReference type="Gene3D" id="1.10.30.50">
    <property type="match status" value="1"/>
</dbReference>
<proteinExistence type="inferred from homology"/>
<reference evidence="6 7" key="1">
    <citation type="submission" date="2016-10" db="EMBL/GenBank/DDBJ databases">
        <authorList>
            <person name="Varghese N."/>
            <person name="Submissions S."/>
        </authorList>
    </citation>
    <scope>NUCLEOTIDE SEQUENCE [LARGE SCALE GENOMIC DNA]</scope>
    <source>
        <strain evidence="6 7">DSM 14526</strain>
    </source>
</reference>
<dbReference type="InterPro" id="IPR002711">
    <property type="entry name" value="HNH"/>
</dbReference>
<sequence length="109" mass="13123">MNLMTPEILRWLRQLIISDELIKFYKSKEWRTIRSYAKERDHNECMSCKRAGGFGLAEMVHHIQDVRRHPELALTLDNLECECNACHNKLHPEKLNKNKNEQFTNEERW</sequence>
<dbReference type="EMBL" id="FNQH01000013">
    <property type="protein sequence ID" value="SEA95690.1"/>
    <property type="molecule type" value="Genomic_DNA"/>
</dbReference>
<keyword evidence="6" id="KW-0255">Endonuclease</keyword>
<dbReference type="GO" id="GO:0003676">
    <property type="term" value="F:nucleic acid binding"/>
    <property type="evidence" value="ECO:0007669"/>
    <property type="project" value="InterPro"/>
</dbReference>
<dbReference type="GO" id="GO:0008270">
    <property type="term" value="F:zinc ion binding"/>
    <property type="evidence" value="ECO:0007669"/>
    <property type="project" value="InterPro"/>
</dbReference>
<dbReference type="GO" id="GO:0016787">
    <property type="term" value="F:hydrolase activity"/>
    <property type="evidence" value="ECO:0007669"/>
    <property type="project" value="UniProtKB-KW"/>
</dbReference>
<comment type="similarity">
    <text evidence="3">Belongs to the HNH nuclease family.</text>
</comment>
<accession>A0AB38A3X1</accession>
<evidence type="ECO:0000256" key="2">
    <source>
        <dbReference type="ARBA" id="ARBA00022801"/>
    </source>
</evidence>
<dbReference type="RefSeq" id="WP_086987777.1">
    <property type="nucleotide sequence ID" value="NZ_FJNA01000005.1"/>
</dbReference>
<evidence type="ECO:0000313" key="7">
    <source>
        <dbReference type="Proteomes" id="UP000199042"/>
    </source>
</evidence>
<comment type="caution">
    <text evidence="6">The sequence shown here is derived from an EMBL/GenBank/DDBJ whole genome shotgun (WGS) entry which is preliminary data.</text>
</comment>
<keyword evidence="2" id="KW-0378">Hydrolase</keyword>
<dbReference type="PANTHER" id="PTHR41286:SF1">
    <property type="entry name" value="HNH NUCLEASE YAJD-RELATED"/>
    <property type="match status" value="1"/>
</dbReference>
<organism evidence="6 7">
    <name type="scientific">Trichococcus collinsii</name>
    <dbReference type="NCBI Taxonomy" id="157076"/>
    <lineage>
        <taxon>Bacteria</taxon>
        <taxon>Bacillati</taxon>
        <taxon>Bacillota</taxon>
        <taxon>Bacilli</taxon>
        <taxon>Lactobacillales</taxon>
        <taxon>Carnobacteriaceae</taxon>
        <taxon>Trichococcus</taxon>
    </lineage>
</organism>
<evidence type="ECO:0000259" key="5">
    <source>
        <dbReference type="SMART" id="SM00507"/>
    </source>
</evidence>
<keyword evidence="1" id="KW-0540">Nuclease</keyword>
<evidence type="ECO:0000313" key="6">
    <source>
        <dbReference type="EMBL" id="SEA95690.1"/>
    </source>
</evidence>
<feature type="domain" description="HNH nuclease" evidence="5">
    <location>
        <begin position="32"/>
        <end position="88"/>
    </location>
</feature>
<name>A0AB38A3X1_9LACT</name>
<evidence type="ECO:0000256" key="4">
    <source>
        <dbReference type="ARBA" id="ARBA00040194"/>
    </source>
</evidence>
<keyword evidence="7" id="KW-1185">Reference proteome</keyword>